<proteinExistence type="predicted"/>
<protein>
    <submittedName>
        <fullName evidence="1">Uncharacterized protein</fullName>
    </submittedName>
</protein>
<dbReference type="RefSeq" id="WP_148972112.1">
    <property type="nucleotide sequence ID" value="NZ_CP043314.1"/>
</dbReference>
<dbReference type="KEGG" id="nabu:FZC36_00880"/>
<accession>A0A5C0UGQ1</accession>
<name>A0A5C0UGQ1_9PROT</name>
<evidence type="ECO:0000313" key="2">
    <source>
        <dbReference type="Proteomes" id="UP000324924"/>
    </source>
</evidence>
<sequence length="246" mass="28610">MSIFLCFTLNIKSEITFDEEFGSSVSSFVQDLQQKTDKKDVNDPKKKSYEDFIDTVEKTIGSKSDELSKKLHCTGNAFCRVNSGNKVTLYVNFMNHNENSDIPSSNDGYKPNFKYISLDMEAIKPYLKVIEGKTCIMLDAFINNLEKLFECTEEIILQDKYNYIFIDQGTKIFLYANEYAIDDMANKLGDDYYLFIDPLYNLAEYSESINKLKEFSRTKLYEQKNIKDNIDLRSEETEEMQEEESA</sequence>
<dbReference type="EMBL" id="CP043314">
    <property type="protein sequence ID" value="QEK38989.1"/>
    <property type="molecule type" value="Genomic_DNA"/>
</dbReference>
<gene>
    <name evidence="1" type="ORF">FZC36_00880</name>
</gene>
<reference evidence="1 2" key="1">
    <citation type="submission" date="2019-08" db="EMBL/GenBank/DDBJ databases">
        <title>Highly reduced genomes of protist endosymbionts show evolutionary convergence.</title>
        <authorList>
            <person name="George E."/>
            <person name="Husnik F."/>
            <person name="Tashyreva D."/>
            <person name="Prokopchuk G."/>
            <person name="Horak A."/>
            <person name="Kwong W.K."/>
            <person name="Lukes J."/>
            <person name="Keeling P.J."/>
        </authorList>
    </citation>
    <scope>NUCLEOTIDE SEQUENCE [LARGE SCALE GENOMIC DNA]</scope>
    <source>
        <strain evidence="1">1604HC</strain>
    </source>
</reference>
<evidence type="ECO:0000313" key="1">
    <source>
        <dbReference type="EMBL" id="QEK38989.1"/>
    </source>
</evidence>
<keyword evidence="2" id="KW-1185">Reference proteome</keyword>
<dbReference type="AlphaFoldDB" id="A0A5C0UGQ1"/>
<organism evidence="1 2">
    <name type="scientific">Candidatus Nesciobacter abundans</name>
    <dbReference type="NCBI Taxonomy" id="2601668"/>
    <lineage>
        <taxon>Bacteria</taxon>
        <taxon>Pseudomonadati</taxon>
        <taxon>Pseudomonadota</taxon>
        <taxon>Alphaproteobacteria</taxon>
        <taxon>Holosporales</taxon>
        <taxon>Holosporaceae</taxon>
        <taxon>Candidatus Nesciobacter</taxon>
    </lineage>
</organism>
<dbReference type="Proteomes" id="UP000324924">
    <property type="component" value="Chromosome"/>
</dbReference>